<reference evidence="4" key="1">
    <citation type="submission" date="2010-08" db="EMBL/GenBank/DDBJ databases">
        <authorList>
            <consortium name="Caenorhabditis japonica Sequencing Consortium"/>
            <person name="Wilson R.K."/>
        </authorList>
    </citation>
    <scope>NUCLEOTIDE SEQUENCE [LARGE SCALE GENOMIC DNA]</scope>
    <source>
        <strain evidence="4">DF5081</strain>
    </source>
</reference>
<feature type="compositionally biased region" description="Basic and acidic residues" evidence="2">
    <location>
        <begin position="347"/>
        <end position="360"/>
    </location>
</feature>
<feature type="region of interest" description="Disordered" evidence="2">
    <location>
        <begin position="347"/>
        <end position="376"/>
    </location>
</feature>
<feature type="region of interest" description="Disordered" evidence="2">
    <location>
        <begin position="1"/>
        <end position="21"/>
    </location>
</feature>
<keyword evidence="4" id="KW-1185">Reference proteome</keyword>
<sequence length="376" mass="43427">MTSDWRRQSSRGRISEAQVPSKTSYLTGRSFLLEVENRQLRTKVADGIQNAGGEIIDSFDDRTPLAVISDHSMAVRLEKDNEAVKLNDRMLKVLPALLREAVKRKIKIRTPQRFLSHLANYTDKTRKASSATNSNSTMRGKPVVVKQKEQNHHHTQPEKAPKPVPQRVSSDQSSSRKGEEKAFLRIDLPGKRPEVRSVDKSTFSRLYTGKDAGFSIFKAADPQLVEKRERDYDMFLKGKYETAKKSFKLDEKDAYCQFCAKNIVGERKDHEKTDEHRQKARTLGLGPTLERIVLNARLKRDRNANMEALKEKRMKDIEELRDKARRANVEYEYGENEMTANWSLLKEMKRSPDKTPDMSTRRRQKRIRYTPCTGDN</sequence>
<evidence type="ECO:0000256" key="1">
    <source>
        <dbReference type="SAM" id="Coils"/>
    </source>
</evidence>
<dbReference type="OMA" id="RTDEHRN"/>
<accession>A0A8R1DNC7</accession>
<keyword evidence="1" id="KW-0175">Coiled coil</keyword>
<feature type="compositionally biased region" description="Basic and acidic residues" evidence="2">
    <location>
        <begin position="174"/>
        <end position="183"/>
    </location>
</feature>
<proteinExistence type="predicted"/>
<dbReference type="EnsemblMetazoa" id="CJA06777.1">
    <property type="protein sequence ID" value="CJA06777.1"/>
    <property type="gene ID" value="WBGene00125981"/>
</dbReference>
<organism evidence="3 4">
    <name type="scientific">Caenorhabditis japonica</name>
    <dbReference type="NCBI Taxonomy" id="281687"/>
    <lineage>
        <taxon>Eukaryota</taxon>
        <taxon>Metazoa</taxon>
        <taxon>Ecdysozoa</taxon>
        <taxon>Nematoda</taxon>
        <taxon>Chromadorea</taxon>
        <taxon>Rhabditida</taxon>
        <taxon>Rhabditina</taxon>
        <taxon>Rhabditomorpha</taxon>
        <taxon>Rhabditoidea</taxon>
        <taxon>Rhabditidae</taxon>
        <taxon>Peloderinae</taxon>
        <taxon>Caenorhabditis</taxon>
    </lineage>
</organism>
<evidence type="ECO:0008006" key="5">
    <source>
        <dbReference type="Google" id="ProtNLM"/>
    </source>
</evidence>
<name>A0A8R1DNC7_CAEJA</name>
<evidence type="ECO:0000256" key="2">
    <source>
        <dbReference type="SAM" id="MobiDB-lite"/>
    </source>
</evidence>
<dbReference type="Proteomes" id="UP000005237">
    <property type="component" value="Unassembled WGS sequence"/>
</dbReference>
<dbReference type="AlphaFoldDB" id="A0A8R1DNC7"/>
<evidence type="ECO:0000313" key="4">
    <source>
        <dbReference type="Proteomes" id="UP000005237"/>
    </source>
</evidence>
<feature type="compositionally biased region" description="Polar residues" evidence="2">
    <location>
        <begin position="128"/>
        <end position="138"/>
    </location>
</feature>
<feature type="region of interest" description="Disordered" evidence="2">
    <location>
        <begin position="119"/>
        <end position="183"/>
    </location>
</feature>
<protein>
    <recommendedName>
        <fullName evidence="5">DBF4-type domain-containing protein</fullName>
    </recommendedName>
</protein>
<reference evidence="3" key="2">
    <citation type="submission" date="2022-06" db="UniProtKB">
        <authorList>
            <consortium name="EnsemblMetazoa"/>
        </authorList>
    </citation>
    <scope>IDENTIFICATION</scope>
    <source>
        <strain evidence="3">DF5081</strain>
    </source>
</reference>
<evidence type="ECO:0000313" key="3">
    <source>
        <dbReference type="EnsemblMetazoa" id="CJA06777.1"/>
    </source>
</evidence>
<feature type="coiled-coil region" evidence="1">
    <location>
        <begin position="303"/>
        <end position="337"/>
    </location>
</feature>
<feature type="compositionally biased region" description="Basic and acidic residues" evidence="2">
    <location>
        <begin position="146"/>
        <end position="161"/>
    </location>
</feature>